<feature type="domain" description="TIR" evidence="2">
    <location>
        <begin position="33"/>
        <end position="165"/>
    </location>
</feature>
<evidence type="ECO:0000259" key="2">
    <source>
        <dbReference type="PROSITE" id="PS50104"/>
    </source>
</evidence>
<evidence type="ECO:0000313" key="3">
    <source>
        <dbReference type="EMBL" id="RSM67521.1"/>
    </source>
</evidence>
<feature type="region of interest" description="Disordered" evidence="1">
    <location>
        <begin position="1"/>
        <end position="22"/>
    </location>
</feature>
<reference evidence="3 4" key="1">
    <citation type="submission" date="2018-05" db="EMBL/GenBank/DDBJ databases">
        <title>Evolution of GPA BGCs.</title>
        <authorList>
            <person name="Waglechner N."/>
            <person name="Wright G.D."/>
        </authorList>
    </citation>
    <scope>NUCLEOTIDE SEQUENCE [LARGE SCALE GENOMIC DNA]</scope>
    <source>
        <strain evidence="3 4">A82846</strain>
    </source>
</reference>
<dbReference type="PROSITE" id="PS50104">
    <property type="entry name" value="TIR"/>
    <property type="match status" value="1"/>
</dbReference>
<dbReference type="Proteomes" id="UP000287547">
    <property type="component" value="Unassembled WGS sequence"/>
</dbReference>
<dbReference type="OrthoDB" id="7285215at2"/>
<proteinExistence type="predicted"/>
<evidence type="ECO:0000256" key="1">
    <source>
        <dbReference type="SAM" id="MobiDB-lite"/>
    </source>
</evidence>
<dbReference type="InterPro" id="IPR000157">
    <property type="entry name" value="TIR_dom"/>
</dbReference>
<name>A0A428YJ69_KIBAR</name>
<dbReference type="AlphaFoldDB" id="A0A428YJ69"/>
<dbReference type="SUPFAM" id="SSF52200">
    <property type="entry name" value="Toll/Interleukin receptor TIR domain"/>
    <property type="match status" value="1"/>
</dbReference>
<evidence type="ECO:0000313" key="4">
    <source>
        <dbReference type="Proteomes" id="UP000287547"/>
    </source>
</evidence>
<dbReference type="Gene3D" id="3.40.50.10140">
    <property type="entry name" value="Toll/interleukin-1 receptor homology (TIR) domain"/>
    <property type="match status" value="1"/>
</dbReference>
<sequence length="185" mass="20802">MDASPWQPPGRTSESKAFHTHQIKKLPEETPNDERDVFISYSGEDRNAVAKPLAKMLKKAGVSVWMDTYELRIGDSLFEKINDGIRASRFGAIILSPAFFRGPWPLKELGACYAKQVEGQYILQIWHGVTKADILTRFPLLTDYVALRTGQYTIEEIATQIVAVVQPNSAYEAEEDEEDEKPSPA</sequence>
<accession>A0A428YJ69</accession>
<protein>
    <submittedName>
        <fullName evidence="3">Toll/interleukin-1 receptor domain-containing protein</fullName>
    </submittedName>
</protein>
<comment type="caution">
    <text evidence="3">The sequence shown here is derived from an EMBL/GenBank/DDBJ whole genome shotgun (WGS) entry which is preliminary data.</text>
</comment>
<dbReference type="GO" id="GO:0007165">
    <property type="term" value="P:signal transduction"/>
    <property type="evidence" value="ECO:0007669"/>
    <property type="project" value="InterPro"/>
</dbReference>
<dbReference type="RefSeq" id="WP_051796668.1">
    <property type="nucleotide sequence ID" value="NZ_QHKI01000083.1"/>
</dbReference>
<dbReference type="Pfam" id="PF13676">
    <property type="entry name" value="TIR_2"/>
    <property type="match status" value="1"/>
</dbReference>
<keyword evidence="3" id="KW-0675">Receptor</keyword>
<dbReference type="SMART" id="SM00255">
    <property type="entry name" value="TIR"/>
    <property type="match status" value="1"/>
</dbReference>
<gene>
    <name evidence="3" type="ORF">DMH04_48940</name>
</gene>
<dbReference type="InterPro" id="IPR035897">
    <property type="entry name" value="Toll_tir_struct_dom_sf"/>
</dbReference>
<dbReference type="EMBL" id="QHKI01000083">
    <property type="protein sequence ID" value="RSM67521.1"/>
    <property type="molecule type" value="Genomic_DNA"/>
</dbReference>
<organism evidence="3 4">
    <name type="scientific">Kibdelosporangium aridum</name>
    <dbReference type="NCBI Taxonomy" id="2030"/>
    <lineage>
        <taxon>Bacteria</taxon>
        <taxon>Bacillati</taxon>
        <taxon>Actinomycetota</taxon>
        <taxon>Actinomycetes</taxon>
        <taxon>Pseudonocardiales</taxon>
        <taxon>Pseudonocardiaceae</taxon>
        <taxon>Kibdelosporangium</taxon>
    </lineage>
</organism>